<evidence type="ECO:0000256" key="9">
    <source>
        <dbReference type="PIRSR" id="PIRSR600823-3"/>
    </source>
</evidence>
<dbReference type="AlphaFoldDB" id="A0A2N9HVT4"/>
<evidence type="ECO:0000259" key="14">
    <source>
        <dbReference type="PROSITE" id="PS50873"/>
    </source>
</evidence>
<proteinExistence type="inferred from homology"/>
<feature type="binding site" evidence="9">
    <location>
        <position position="74"/>
    </location>
    <ligand>
        <name>Ca(2+)</name>
        <dbReference type="ChEBI" id="CHEBI:29108"/>
        <label>1</label>
    </ligand>
</feature>
<keyword evidence="5" id="KW-0349">Heme</keyword>
<evidence type="ECO:0000256" key="8">
    <source>
        <dbReference type="ARBA" id="ARBA00023004"/>
    </source>
</evidence>
<dbReference type="InterPro" id="IPR002016">
    <property type="entry name" value="Haem_peroxidase"/>
</dbReference>
<keyword evidence="13" id="KW-0732">Signal</keyword>
<feature type="binding site" evidence="9">
    <location>
        <position position="58"/>
    </location>
    <ligand>
        <name>Ca(2+)</name>
        <dbReference type="ChEBI" id="CHEBI:29108"/>
        <label>1</label>
    </ligand>
</feature>
<feature type="signal peptide" evidence="13">
    <location>
        <begin position="1"/>
        <end position="21"/>
    </location>
</feature>
<dbReference type="Gene3D" id="1.10.520.10">
    <property type="match status" value="1"/>
</dbReference>
<keyword evidence="7" id="KW-0560">Oxidoreductase</keyword>
<feature type="binding site" evidence="9">
    <location>
        <position position="62"/>
    </location>
    <ligand>
        <name>Ca(2+)</name>
        <dbReference type="ChEBI" id="CHEBI:29108"/>
        <label>1</label>
    </ligand>
</feature>
<evidence type="ECO:0000256" key="7">
    <source>
        <dbReference type="ARBA" id="ARBA00023002"/>
    </source>
</evidence>
<feature type="chain" id="PRO_5014938584" description="peroxidase" evidence="13">
    <location>
        <begin position="22"/>
        <end position="215"/>
    </location>
</feature>
<protein>
    <recommendedName>
        <fullName evidence="3">peroxidase</fullName>
        <ecNumber evidence="3">1.11.1.7</ecNumber>
    </recommendedName>
</protein>
<dbReference type="GO" id="GO:0046872">
    <property type="term" value="F:metal ion binding"/>
    <property type="evidence" value="ECO:0007669"/>
    <property type="project" value="UniProtKB-KW"/>
</dbReference>
<reference evidence="15" key="1">
    <citation type="submission" date="2018-02" db="EMBL/GenBank/DDBJ databases">
        <authorList>
            <person name="Cohen D.B."/>
            <person name="Kent A.D."/>
        </authorList>
    </citation>
    <scope>NUCLEOTIDE SEQUENCE</scope>
</reference>
<dbReference type="EC" id="1.11.1.7" evidence="3"/>
<evidence type="ECO:0000256" key="6">
    <source>
        <dbReference type="ARBA" id="ARBA00022723"/>
    </source>
</evidence>
<feature type="compositionally biased region" description="Basic and acidic residues" evidence="12">
    <location>
        <begin position="185"/>
        <end position="208"/>
    </location>
</feature>
<evidence type="ECO:0000256" key="11">
    <source>
        <dbReference type="RuleBase" id="RU004241"/>
    </source>
</evidence>
<dbReference type="SUPFAM" id="SSF48113">
    <property type="entry name" value="Heme-dependent peroxidases"/>
    <property type="match status" value="1"/>
</dbReference>
<evidence type="ECO:0000256" key="3">
    <source>
        <dbReference type="ARBA" id="ARBA00012313"/>
    </source>
</evidence>
<evidence type="ECO:0000256" key="5">
    <source>
        <dbReference type="ARBA" id="ARBA00022617"/>
    </source>
</evidence>
<dbReference type="InterPro" id="IPR000823">
    <property type="entry name" value="Peroxidase_pln"/>
</dbReference>
<keyword evidence="6 9" id="KW-0479">Metal-binding</keyword>
<dbReference type="EMBL" id="OIVN01004227">
    <property type="protein sequence ID" value="SPD16185.1"/>
    <property type="molecule type" value="Genomic_DNA"/>
</dbReference>
<keyword evidence="10" id="KW-1015">Disulfide bond</keyword>
<dbReference type="Pfam" id="PF00141">
    <property type="entry name" value="peroxidase"/>
    <property type="match status" value="1"/>
</dbReference>
<name>A0A2N9HVT4_FAGSY</name>
<dbReference type="GO" id="GO:0020037">
    <property type="term" value="F:heme binding"/>
    <property type="evidence" value="ECO:0007669"/>
    <property type="project" value="InterPro"/>
</dbReference>
<keyword evidence="9" id="KW-0106">Calcium</keyword>
<accession>A0A2N9HVT4</accession>
<dbReference type="GO" id="GO:0006979">
    <property type="term" value="P:response to oxidative stress"/>
    <property type="evidence" value="ECO:0007669"/>
    <property type="project" value="InterPro"/>
</dbReference>
<evidence type="ECO:0000256" key="2">
    <source>
        <dbReference type="ARBA" id="ARBA00001970"/>
    </source>
</evidence>
<evidence type="ECO:0000256" key="4">
    <source>
        <dbReference type="ARBA" id="ARBA00022559"/>
    </source>
</evidence>
<comment type="cofactor">
    <cofactor evidence="9">
        <name>Ca(2+)</name>
        <dbReference type="ChEBI" id="CHEBI:29108"/>
    </cofactor>
    <text evidence="9">Binds 2 calcium ions per subunit.</text>
</comment>
<sequence>MAKRVLVFIVVLGCWTSAVSAALTADFYDGTCPGAIEEINKVVVKAVDHEPRMAASLGCDVSNLLDETPLMKTEKTTPPNNNSTRGFEIIDEIKASVDKKCGRPIVSCADILAVAARDAIVAVEVGCARGCEREVFGDMWVAIGAGMVTSQAHSDDVEAGLTCVAIGFARGLLNGMVGYSVMAESKRERSREALEERERKWGEKKERGSSNSNKL</sequence>
<dbReference type="PRINTS" id="PR00461">
    <property type="entry name" value="PLPEROXIDASE"/>
</dbReference>
<feature type="domain" description="Plant heme peroxidase family profile" evidence="14">
    <location>
        <begin position="22"/>
        <end position="146"/>
    </location>
</feature>
<evidence type="ECO:0000256" key="1">
    <source>
        <dbReference type="ARBA" id="ARBA00000189"/>
    </source>
</evidence>
<dbReference type="PROSITE" id="PS50873">
    <property type="entry name" value="PEROXIDASE_4"/>
    <property type="match status" value="1"/>
</dbReference>
<dbReference type="InterPro" id="IPR010255">
    <property type="entry name" value="Haem_peroxidase_sf"/>
</dbReference>
<evidence type="ECO:0000256" key="10">
    <source>
        <dbReference type="PIRSR" id="PIRSR600823-5"/>
    </source>
</evidence>
<comment type="similarity">
    <text evidence="11">Belongs to the peroxidase family.</text>
</comment>
<feature type="disulfide bond" evidence="10">
    <location>
        <begin position="32"/>
        <end position="101"/>
    </location>
</feature>
<dbReference type="PANTHER" id="PTHR31388">
    <property type="entry name" value="PEROXIDASE 72-RELATED"/>
    <property type="match status" value="1"/>
</dbReference>
<keyword evidence="4" id="KW-0575">Peroxidase</keyword>
<comment type="cofactor">
    <cofactor evidence="2">
        <name>heme b</name>
        <dbReference type="ChEBI" id="CHEBI:60344"/>
    </cofactor>
</comment>
<dbReference type="GO" id="GO:0140825">
    <property type="term" value="F:lactoperoxidase activity"/>
    <property type="evidence" value="ECO:0007669"/>
    <property type="project" value="UniProtKB-EC"/>
</dbReference>
<evidence type="ECO:0000256" key="12">
    <source>
        <dbReference type="SAM" id="MobiDB-lite"/>
    </source>
</evidence>
<evidence type="ECO:0000256" key="13">
    <source>
        <dbReference type="SAM" id="SignalP"/>
    </source>
</evidence>
<comment type="catalytic activity">
    <reaction evidence="1">
        <text>2 a phenolic donor + H2O2 = 2 a phenolic radical donor + 2 H2O</text>
        <dbReference type="Rhea" id="RHEA:56136"/>
        <dbReference type="ChEBI" id="CHEBI:15377"/>
        <dbReference type="ChEBI" id="CHEBI:16240"/>
        <dbReference type="ChEBI" id="CHEBI:139520"/>
        <dbReference type="ChEBI" id="CHEBI:139521"/>
        <dbReference type="EC" id="1.11.1.7"/>
    </reaction>
</comment>
<organism evidence="15">
    <name type="scientific">Fagus sylvatica</name>
    <name type="common">Beechnut</name>
    <dbReference type="NCBI Taxonomy" id="28930"/>
    <lineage>
        <taxon>Eukaryota</taxon>
        <taxon>Viridiplantae</taxon>
        <taxon>Streptophyta</taxon>
        <taxon>Embryophyta</taxon>
        <taxon>Tracheophyta</taxon>
        <taxon>Spermatophyta</taxon>
        <taxon>Magnoliopsida</taxon>
        <taxon>eudicotyledons</taxon>
        <taxon>Gunneridae</taxon>
        <taxon>Pentapetalae</taxon>
        <taxon>rosids</taxon>
        <taxon>fabids</taxon>
        <taxon>Fagales</taxon>
        <taxon>Fagaceae</taxon>
        <taxon>Fagus</taxon>
    </lineage>
</organism>
<gene>
    <name evidence="15" type="ORF">FSB_LOCUS44067</name>
</gene>
<evidence type="ECO:0000313" key="15">
    <source>
        <dbReference type="EMBL" id="SPD16185.1"/>
    </source>
</evidence>
<feature type="region of interest" description="Disordered" evidence="12">
    <location>
        <begin position="185"/>
        <end position="215"/>
    </location>
</feature>
<keyword evidence="8" id="KW-0408">Iron</keyword>
<dbReference type="PANTHER" id="PTHR31388:SF5">
    <property type="entry name" value="PEROXIDASE"/>
    <property type="match status" value="1"/>
</dbReference>
<feature type="binding site" evidence="9">
    <location>
        <position position="60"/>
    </location>
    <ligand>
        <name>Ca(2+)</name>
        <dbReference type="ChEBI" id="CHEBI:29108"/>
        <label>1</label>
    </ligand>
</feature>